<dbReference type="GeneID" id="100572375"/>
<dbReference type="OrthoDB" id="6616381at2759"/>
<dbReference type="RefSeq" id="XP_029341804.1">
    <property type="nucleotide sequence ID" value="XM_029485944.1"/>
</dbReference>
<dbReference type="Proteomes" id="UP000007819">
    <property type="component" value="Chromosome X"/>
</dbReference>
<sequence>MNNEMTEAVNYLSILDNIISLLNENNIPSSTALFFRIYFLDPDKHATIESKLKSLSPKNKIWESIENDNMYNKNISMHYYLMFSIFGKEVKDRVVNIIKAIQRPVLCVEDRLLNYEANKLALEMFQDCLDENTEWTSSHNIVCKELNDLKKTNRVLIKTIIPKLTTEHYAERHKQNPIKELYISLSTPDMMINEKILHVIVTAAIDYIDTNSNKYKKIKENIKLAIKFLKHYAEGQEQKLNDEEKTYILDEENIPEQDVINYDTKEHMDVVYNTYYSNKDIRIKNIFIAFKWLAELNGVLSNNSETDILQYQIELKSSIDKATKFVKGYDCIFYNEDHLNYLRVKRKAKILAPISRWEASNWAGGWISSKRNKITLKMLNCTTLNDKQIEIYVNMMYPAEYDTMYSYIKDAIDEVVISSEDRVRNMEAHELFSKYLMQRNRNAIEKVNHLICIMFKNLFNNLSKLCFV</sequence>
<reference evidence="1" key="2">
    <citation type="submission" date="2022-06" db="UniProtKB">
        <authorList>
            <consortium name="EnsemblMetazoa"/>
        </authorList>
    </citation>
    <scope>IDENTIFICATION</scope>
</reference>
<dbReference type="KEGG" id="api:100572375"/>
<organism evidence="1 2">
    <name type="scientific">Acyrthosiphon pisum</name>
    <name type="common">Pea aphid</name>
    <dbReference type="NCBI Taxonomy" id="7029"/>
    <lineage>
        <taxon>Eukaryota</taxon>
        <taxon>Metazoa</taxon>
        <taxon>Ecdysozoa</taxon>
        <taxon>Arthropoda</taxon>
        <taxon>Hexapoda</taxon>
        <taxon>Insecta</taxon>
        <taxon>Pterygota</taxon>
        <taxon>Neoptera</taxon>
        <taxon>Paraneoptera</taxon>
        <taxon>Hemiptera</taxon>
        <taxon>Sternorrhyncha</taxon>
        <taxon>Aphidomorpha</taxon>
        <taxon>Aphidoidea</taxon>
        <taxon>Aphididae</taxon>
        <taxon>Macrosiphini</taxon>
        <taxon>Acyrthosiphon</taxon>
    </lineage>
</organism>
<protein>
    <submittedName>
        <fullName evidence="1">Uncharacterized protein</fullName>
    </submittedName>
</protein>
<keyword evidence="2" id="KW-1185">Reference proteome</keyword>
<accession>A0A8R2NNB7</accession>
<reference evidence="2" key="1">
    <citation type="submission" date="2010-06" db="EMBL/GenBank/DDBJ databases">
        <authorList>
            <person name="Jiang H."/>
            <person name="Abraham K."/>
            <person name="Ali S."/>
            <person name="Alsbrooks S.L."/>
            <person name="Anim B.N."/>
            <person name="Anosike U.S."/>
            <person name="Attaway T."/>
            <person name="Bandaranaike D.P."/>
            <person name="Battles P.K."/>
            <person name="Bell S.N."/>
            <person name="Bell A.V."/>
            <person name="Beltran B."/>
            <person name="Bickham C."/>
            <person name="Bustamante Y."/>
            <person name="Caleb T."/>
            <person name="Canada A."/>
            <person name="Cardenas V."/>
            <person name="Carter K."/>
            <person name="Chacko J."/>
            <person name="Chandrabose M.N."/>
            <person name="Chavez D."/>
            <person name="Chavez A."/>
            <person name="Chen L."/>
            <person name="Chu H.-S."/>
            <person name="Claassen K.J."/>
            <person name="Cockrell R."/>
            <person name="Collins M."/>
            <person name="Cooper J.A."/>
            <person name="Cree A."/>
            <person name="Curry S.M."/>
            <person name="Da Y."/>
            <person name="Dao M.D."/>
            <person name="Das B."/>
            <person name="Davila M.-L."/>
            <person name="Davy-Carroll L."/>
            <person name="Denson S."/>
            <person name="Dinh H."/>
            <person name="Ebong V.E."/>
            <person name="Edwards J.R."/>
            <person name="Egan A."/>
            <person name="El-Daye J."/>
            <person name="Escobedo L."/>
            <person name="Fernandez S."/>
            <person name="Fernando P.R."/>
            <person name="Flagg N."/>
            <person name="Forbes L.D."/>
            <person name="Fowler R.G."/>
            <person name="Fu Q."/>
            <person name="Gabisi R.A."/>
            <person name="Ganer J."/>
            <person name="Garbino Pronczuk A."/>
            <person name="Garcia R.M."/>
            <person name="Garner T."/>
            <person name="Garrett T.E."/>
            <person name="Gonzalez D.A."/>
            <person name="Hamid H."/>
            <person name="Hawkins E.S."/>
            <person name="Hirani K."/>
            <person name="Hogues M.E."/>
            <person name="Hollins B."/>
            <person name="Hsiao C.-H."/>
            <person name="Jabil R."/>
            <person name="James M.L."/>
            <person name="Jhangiani S.N."/>
            <person name="Johnson B."/>
            <person name="Johnson Q."/>
            <person name="Joshi V."/>
            <person name="Kalu J.B."/>
            <person name="Kam C."/>
            <person name="Kashfia A."/>
            <person name="Keebler J."/>
            <person name="Kisamo H."/>
            <person name="Kovar C.L."/>
            <person name="Lago L.A."/>
            <person name="Lai C.-Y."/>
            <person name="Laidlaw J."/>
            <person name="Lara F."/>
            <person name="Le T.-K."/>
            <person name="Lee S.L."/>
            <person name="Legall F.H."/>
            <person name="Lemon S.J."/>
            <person name="Lewis L.R."/>
            <person name="Li B."/>
            <person name="Liu Y."/>
            <person name="Liu Y.-S."/>
            <person name="Lopez J."/>
            <person name="Lozado R.J."/>
            <person name="Lu J."/>
            <person name="Madu R.C."/>
            <person name="Maheshwari M."/>
            <person name="Maheshwari R."/>
            <person name="Malloy K."/>
            <person name="Martinez E."/>
            <person name="Mathew T."/>
            <person name="Mercado I.C."/>
            <person name="Mercado C."/>
            <person name="Meyer B."/>
            <person name="Montgomery K."/>
            <person name="Morgan M.B."/>
            <person name="Munidasa M."/>
            <person name="Nazareth L.V."/>
            <person name="Nelson J."/>
            <person name="Ng B.M."/>
            <person name="Nguyen N.B."/>
            <person name="Nguyen P.Q."/>
            <person name="Nguyen T."/>
            <person name="Obregon M."/>
            <person name="Okwuonu G.O."/>
            <person name="Onwere C.G."/>
            <person name="Orozco G."/>
            <person name="Parra A."/>
            <person name="Patel S."/>
            <person name="Patil S."/>
            <person name="Perez A."/>
            <person name="Perez Y."/>
            <person name="Pham C."/>
            <person name="Primus E.L."/>
            <person name="Pu L.-L."/>
            <person name="Puazo M."/>
            <person name="Qin X."/>
            <person name="Quiroz J.B."/>
            <person name="Reese J."/>
            <person name="Richards S."/>
            <person name="Rives C.M."/>
            <person name="Robberts R."/>
            <person name="Ruiz S.J."/>
            <person name="Ruiz M.J."/>
            <person name="Santibanez J."/>
            <person name="Schneider B.W."/>
            <person name="Sisson I."/>
            <person name="Smith M."/>
            <person name="Sodergren E."/>
            <person name="Song X.-Z."/>
            <person name="Song B.B."/>
            <person name="Summersgill H."/>
            <person name="Thelus R."/>
            <person name="Thornton R.D."/>
            <person name="Trejos Z.Y."/>
            <person name="Usmani K."/>
            <person name="Vattathil S."/>
            <person name="Villasana D."/>
            <person name="Walker D.L."/>
            <person name="Wang S."/>
            <person name="Wang K."/>
            <person name="White C.S."/>
            <person name="Williams A.C."/>
            <person name="Williamson J."/>
            <person name="Wilson K."/>
            <person name="Woghiren I.O."/>
            <person name="Woodworth J.R."/>
            <person name="Worley K.C."/>
            <person name="Wright R.A."/>
            <person name="Wu W."/>
            <person name="Young L."/>
            <person name="Zhang L."/>
            <person name="Zhang J."/>
            <person name="Zhu Y."/>
            <person name="Muzny D.M."/>
            <person name="Weinstock G."/>
            <person name="Gibbs R.A."/>
        </authorList>
    </citation>
    <scope>NUCLEOTIDE SEQUENCE [LARGE SCALE GENOMIC DNA]</scope>
    <source>
        <strain evidence="2">LSR1</strain>
    </source>
</reference>
<dbReference type="EnsemblMetazoa" id="XM_029485944.1">
    <property type="protein sequence ID" value="XP_029341804.1"/>
    <property type="gene ID" value="LOC100572375"/>
</dbReference>
<dbReference type="AlphaFoldDB" id="A0A8R2NNB7"/>
<evidence type="ECO:0000313" key="1">
    <source>
        <dbReference type="EnsemblMetazoa" id="XP_029341804.1"/>
    </source>
</evidence>
<name>A0A8R2NNB7_ACYPI</name>
<proteinExistence type="predicted"/>
<evidence type="ECO:0000313" key="2">
    <source>
        <dbReference type="Proteomes" id="UP000007819"/>
    </source>
</evidence>